<name>A0A2J0SRZ7_STEMA</name>
<keyword evidence="1" id="KW-1133">Transmembrane helix</keyword>
<gene>
    <name evidence="2" type="ORF">D7Y33_00875</name>
</gene>
<protein>
    <recommendedName>
        <fullName evidence="4">Transmembrane protein</fullName>
    </recommendedName>
</protein>
<evidence type="ECO:0000256" key="1">
    <source>
        <dbReference type="SAM" id="Phobius"/>
    </source>
</evidence>
<keyword evidence="1" id="KW-0472">Membrane</keyword>
<evidence type="ECO:0000313" key="3">
    <source>
        <dbReference type="Proteomes" id="UP000822271"/>
    </source>
</evidence>
<dbReference type="AlphaFoldDB" id="A0A2J0SRZ7"/>
<comment type="caution">
    <text evidence="2">The sequence shown here is derived from an EMBL/GenBank/DDBJ whole genome shotgun (WGS) entry which is preliminary data.</text>
</comment>
<evidence type="ECO:0000313" key="2">
    <source>
        <dbReference type="EMBL" id="MBA0309586.1"/>
    </source>
</evidence>
<dbReference type="RefSeq" id="WP_049427945.1">
    <property type="nucleotide sequence ID" value="NZ_CP154630.1"/>
</dbReference>
<feature type="transmembrane region" description="Helical" evidence="1">
    <location>
        <begin position="30"/>
        <end position="47"/>
    </location>
</feature>
<dbReference type="EMBL" id="RAUE01000002">
    <property type="protein sequence ID" value="MBA0309586.1"/>
    <property type="molecule type" value="Genomic_DNA"/>
</dbReference>
<dbReference type="Proteomes" id="UP000822271">
    <property type="component" value="Unassembled WGS sequence"/>
</dbReference>
<reference evidence="2" key="1">
    <citation type="submission" date="2018-09" db="EMBL/GenBank/DDBJ databases">
        <authorList>
            <person name="Groschel M."/>
            <person name="Kohl T."/>
            <person name="Conchillo-Sole O."/>
            <person name="Mamat U."/>
            <person name="Yero D."/>
            <person name="Niemann S."/>
            <person name="Daura X."/>
            <person name="Gibert I."/>
        </authorList>
    </citation>
    <scope>NUCLEOTIDE SEQUENCE</scope>
    <source>
        <strain evidence="2">OG156</strain>
    </source>
</reference>
<organism evidence="2 3">
    <name type="scientific">Stenotrophomonas maltophilia</name>
    <name type="common">Pseudomonas maltophilia</name>
    <name type="synonym">Xanthomonas maltophilia</name>
    <dbReference type="NCBI Taxonomy" id="40324"/>
    <lineage>
        <taxon>Bacteria</taxon>
        <taxon>Pseudomonadati</taxon>
        <taxon>Pseudomonadota</taxon>
        <taxon>Gammaproteobacteria</taxon>
        <taxon>Lysobacterales</taxon>
        <taxon>Lysobacteraceae</taxon>
        <taxon>Stenotrophomonas</taxon>
        <taxon>Stenotrophomonas maltophilia group</taxon>
    </lineage>
</organism>
<feature type="transmembrane region" description="Helical" evidence="1">
    <location>
        <begin position="104"/>
        <end position="127"/>
    </location>
</feature>
<reference evidence="2" key="2">
    <citation type="journal article" date="2020" name="Front. Microbiol.">
        <title>Genetic Variants of the DSF Quorum Sensing System in Stenotrophomonas maltophilia Influence Virulence and Resistance Phenotypes Among Genotypically Diverse Clinical Isolates.</title>
        <authorList>
            <person name="Yero D."/>
            <person name="Huedo P."/>
            <person name="Conchillo-Sole O."/>
            <person name="Martinez-Servat S."/>
            <person name="Mamat U."/>
            <person name="Coves X."/>
            <person name="Llanas F."/>
            <person name="Roca I."/>
            <person name="Vila J."/>
            <person name="Schaible U.E."/>
            <person name="Daura X."/>
            <person name="Gibert I."/>
        </authorList>
    </citation>
    <scope>NUCLEOTIDE SEQUENCE</scope>
    <source>
        <strain evidence="2">OG156</strain>
    </source>
</reference>
<feature type="transmembrane region" description="Helical" evidence="1">
    <location>
        <begin position="201"/>
        <end position="223"/>
    </location>
</feature>
<proteinExistence type="predicted"/>
<sequence length="304" mass="33293">MRIFPRLLDLVLPAAALGLAIFWLTTRTHLGPGIWVAVIAYAISHLLRVSRLVMFFIFEKPSLANVSATHAWSTWLSAVAPFKLGELTRAWAIMRLARKPAAGLAAYASEKVLDASVLLLAILALTSSGYSDAAIGLLAAVLLTVLLFALAAYLTSRATSTELRQLILVGSSSVRGLHALTLLNTFEAAFSAFRQMMGGRVLLLLLVTIGIWILDFTAFYLIAMNVDPAPGQLAGFIDMFESVLLQSAFSPWHAGYWNVVTLTLATATIPSSIYCLYSSLARRRSRQTSYRIEHRQKRYSGEQA</sequence>
<evidence type="ECO:0008006" key="4">
    <source>
        <dbReference type="Google" id="ProtNLM"/>
    </source>
</evidence>
<feature type="transmembrane region" description="Helical" evidence="1">
    <location>
        <begin position="7"/>
        <end position="24"/>
    </location>
</feature>
<feature type="transmembrane region" description="Helical" evidence="1">
    <location>
        <begin position="133"/>
        <end position="154"/>
    </location>
</feature>
<accession>A0A2J0SRZ7</accession>
<feature type="transmembrane region" description="Helical" evidence="1">
    <location>
        <begin position="255"/>
        <end position="277"/>
    </location>
</feature>
<keyword evidence="1" id="KW-0812">Transmembrane</keyword>